<gene>
    <name evidence="1" type="ORF">EII35_15320</name>
</gene>
<comment type="caution">
    <text evidence="1">The sequence shown here is derived from an EMBL/GenBank/DDBJ whole genome shotgun (WGS) entry which is preliminary data.</text>
</comment>
<proteinExistence type="predicted"/>
<dbReference type="AlphaFoldDB" id="A0A3P1WKA1"/>
<organism evidence="1 2">
    <name type="scientific">Arachnia propionica</name>
    <dbReference type="NCBI Taxonomy" id="1750"/>
    <lineage>
        <taxon>Bacteria</taxon>
        <taxon>Bacillati</taxon>
        <taxon>Actinomycetota</taxon>
        <taxon>Actinomycetes</taxon>
        <taxon>Propionibacteriales</taxon>
        <taxon>Propionibacteriaceae</taxon>
        <taxon>Arachnia</taxon>
    </lineage>
</organism>
<evidence type="ECO:0000313" key="2">
    <source>
        <dbReference type="Proteomes" id="UP000280935"/>
    </source>
</evidence>
<dbReference type="Proteomes" id="UP000280935">
    <property type="component" value="Unassembled WGS sequence"/>
</dbReference>
<sequence length="341" mass="37192">MAQFEDFRDLPTIMGIGRELEVMSALMGMPVEYIADHEAEFRAVVDDLVESHQGGGYFEVRPGNEGALLRFAAWLEPMLTRFGMPGSMADTFRFTYQDLVEAYPQLRGLDLEDEAAGSRGGSPMGLQAFRDMPTVMAASAELAVMRALRAMPVEFLVAHRDEFVEIVERLDGSHGSPKGGLFGLTPDNEEAFREFVAWLRELGPVMGWPTTRRWALDVTFAQAAKKYPHLREVAASGPQPGSPVVVQLAERVKEAGELEITGTGAAWQGVTLLGQGWNFAAGRGWRVVNPDGTLAFAWSTPGVEDLVAGLVGLCVVEVVPQSRVTAADPALRLSDGRWLEV</sequence>
<protein>
    <submittedName>
        <fullName evidence="1">Uncharacterized protein</fullName>
    </submittedName>
</protein>
<evidence type="ECO:0000313" key="1">
    <source>
        <dbReference type="EMBL" id="RRD46924.1"/>
    </source>
</evidence>
<dbReference type="RefSeq" id="WP_148098957.1">
    <property type="nucleotide sequence ID" value="NZ_RQYT01000090.1"/>
</dbReference>
<dbReference type="OrthoDB" id="127965at85009"/>
<reference evidence="1 2" key="1">
    <citation type="submission" date="2018-11" db="EMBL/GenBank/DDBJ databases">
        <title>Genomes From Bacteria Associated with the Canine Oral Cavity: a Test Case for Automated Genome-Based Taxonomic Assignment.</title>
        <authorList>
            <person name="Coil D.A."/>
            <person name="Jospin G."/>
            <person name="Darling A.E."/>
            <person name="Wallis C."/>
            <person name="Davis I.J."/>
            <person name="Harris S."/>
            <person name="Eisen J.A."/>
            <person name="Holcombe L.J."/>
            <person name="O'Flynn C."/>
        </authorList>
    </citation>
    <scope>NUCLEOTIDE SEQUENCE [LARGE SCALE GENOMIC DNA]</scope>
    <source>
        <strain evidence="1 2">OH2822_COT-296</strain>
    </source>
</reference>
<dbReference type="EMBL" id="RQYT01000090">
    <property type="protein sequence ID" value="RRD46924.1"/>
    <property type="molecule type" value="Genomic_DNA"/>
</dbReference>
<feature type="non-terminal residue" evidence="1">
    <location>
        <position position="341"/>
    </location>
</feature>
<accession>A0A3P1WKA1</accession>
<name>A0A3P1WKA1_9ACTN</name>